<evidence type="ECO:0000313" key="4">
    <source>
        <dbReference type="Proteomes" id="UP000472240"/>
    </source>
</evidence>
<feature type="region of interest" description="Disordered" evidence="1">
    <location>
        <begin position="104"/>
        <end position="123"/>
    </location>
</feature>
<dbReference type="SUPFAM" id="SSF54495">
    <property type="entry name" value="UBC-like"/>
    <property type="match status" value="1"/>
</dbReference>
<organism evidence="3 4">
    <name type="scientific">Rhinolophus ferrumequinum</name>
    <name type="common">Greater horseshoe bat</name>
    <dbReference type="NCBI Taxonomy" id="59479"/>
    <lineage>
        <taxon>Eukaryota</taxon>
        <taxon>Metazoa</taxon>
        <taxon>Chordata</taxon>
        <taxon>Craniata</taxon>
        <taxon>Vertebrata</taxon>
        <taxon>Euteleostomi</taxon>
        <taxon>Mammalia</taxon>
        <taxon>Eutheria</taxon>
        <taxon>Laurasiatheria</taxon>
        <taxon>Chiroptera</taxon>
        <taxon>Yinpterochiroptera</taxon>
        <taxon>Rhinolophoidea</taxon>
        <taxon>Rhinolophidae</taxon>
        <taxon>Rhinolophinae</taxon>
        <taxon>Rhinolophus</taxon>
    </lineage>
</organism>
<dbReference type="SMART" id="SM00591">
    <property type="entry name" value="RWD"/>
    <property type="match status" value="1"/>
</dbReference>
<dbReference type="Proteomes" id="UP000472240">
    <property type="component" value="Chromosome 23"/>
</dbReference>
<dbReference type="Ensembl" id="ENSRFET00010012740.1">
    <property type="protein sequence ID" value="ENSRFEP00010011645.1"/>
    <property type="gene ID" value="ENSRFEG00010007891.1"/>
</dbReference>
<reference evidence="3 4" key="1">
    <citation type="journal article" date="2015" name="Annu Rev Anim Biosci">
        <title>The Genome 10K Project: a way forward.</title>
        <authorList>
            <person name="Koepfli K.P."/>
            <person name="Paten B."/>
            <person name="O'Brien S.J."/>
            <person name="Koepfli K.P."/>
            <person name="Paten B."/>
            <person name="Antunes A."/>
            <person name="Belov K."/>
            <person name="Bustamante C."/>
            <person name="Castoe T.A."/>
            <person name="Clawson H."/>
            <person name="Crawford A.J."/>
            <person name="Diekhans M."/>
            <person name="Distel D."/>
            <person name="Durbin R."/>
            <person name="Earl D."/>
            <person name="Fujita M.K."/>
            <person name="Gamble T."/>
            <person name="Georges A."/>
            <person name="Gemmell N."/>
            <person name="Gilbert M.T."/>
            <person name="Graves J.M."/>
            <person name="Green R.E."/>
            <person name="Hickey G."/>
            <person name="Jarvis E.D."/>
            <person name="Johnson W."/>
            <person name="Komissarov A."/>
            <person name="Korf I."/>
            <person name="Kuhn R."/>
            <person name="Larkin D.M."/>
            <person name="Lewin H."/>
            <person name="Lopez J.V."/>
            <person name="Ma J."/>
            <person name="Marques-Bonet T."/>
            <person name="Miller W."/>
            <person name="Murphy R."/>
            <person name="Pevzner P."/>
            <person name="Shapiro B."/>
            <person name="Steiner C."/>
            <person name="Tamazian G."/>
            <person name="Venkatesh B."/>
            <person name="Wang J."/>
            <person name="Wayne R."/>
            <person name="Wiley E."/>
            <person name="Yang H."/>
            <person name="Zhang G."/>
            <person name="Haussler D."/>
            <person name="Ryder O."/>
            <person name="O'Brien S.J."/>
        </authorList>
    </citation>
    <scope>NUCLEOTIDE SEQUENCE</scope>
</reference>
<name>A0A671EF16_RHIFE</name>
<reference evidence="4" key="3">
    <citation type="submission" date="2018-12" db="EMBL/GenBank/DDBJ databases">
        <title>G10K-VGP greater horseshoe bat female genome, primary haplotype.</title>
        <authorList>
            <person name="Teeling E."/>
            <person name="Myers G."/>
            <person name="Vernes S."/>
            <person name="Pippel M."/>
            <person name="Winkler S."/>
            <person name="Fedrigo O."/>
            <person name="Rhie A."/>
            <person name="Koren S."/>
            <person name="Phillippy A."/>
            <person name="Lewin H."/>
            <person name="Damas J."/>
            <person name="Howe K."/>
            <person name="Mountcastle J."/>
            <person name="Jarvis E.D."/>
        </authorList>
    </citation>
    <scope>NUCLEOTIDE SEQUENCE [LARGE SCALE GENOMIC DNA]</scope>
</reference>
<dbReference type="PANTHER" id="PTHR12292">
    <property type="entry name" value="RWD DOMAIN-CONTAINING PROTEIN"/>
    <property type="match status" value="1"/>
</dbReference>
<dbReference type="InParanoid" id="A0A671EF16"/>
<keyword evidence="4" id="KW-1185">Reference proteome</keyword>
<protein>
    <recommendedName>
        <fullName evidence="2">RWD domain-containing protein</fullName>
    </recommendedName>
</protein>
<dbReference type="Gene3D" id="3.10.110.10">
    <property type="entry name" value="Ubiquitin Conjugating Enzyme"/>
    <property type="match status" value="1"/>
</dbReference>
<dbReference type="PROSITE" id="PS50908">
    <property type="entry name" value="RWD"/>
    <property type="match status" value="1"/>
</dbReference>
<dbReference type="AlphaFoldDB" id="A0A671EF16"/>
<dbReference type="InterPro" id="IPR040213">
    <property type="entry name" value="GIR2-like"/>
</dbReference>
<reference evidence="3" key="5">
    <citation type="submission" date="2025-09" db="UniProtKB">
        <authorList>
            <consortium name="Ensembl"/>
        </authorList>
    </citation>
    <scope>IDENTIFICATION</scope>
</reference>
<evidence type="ECO:0000259" key="2">
    <source>
        <dbReference type="PROSITE" id="PS50908"/>
    </source>
</evidence>
<reference evidence="3 4" key="2">
    <citation type="journal article" date="2018" name="Annu Rev Anim Biosci">
        <title>Bat Biology, Genomes, and the Bat1K Project: To Generate Chromosome-Level Genomes for All Living Bat Species.</title>
        <authorList>
            <person name="Teeling E.C."/>
            <person name="Vernes S.C."/>
            <person name="Davalos L.M."/>
            <person name="Ray D.A."/>
            <person name="Gilbert M.T.P."/>
            <person name="Myers E."/>
        </authorList>
    </citation>
    <scope>NUCLEOTIDE SEQUENCE</scope>
</reference>
<dbReference type="InterPro" id="IPR016135">
    <property type="entry name" value="UBQ-conjugating_enzyme/RWD"/>
</dbReference>
<accession>A0A671EF16</accession>
<feature type="domain" description="RWD" evidence="2">
    <location>
        <begin position="10"/>
        <end position="112"/>
    </location>
</feature>
<evidence type="ECO:0000256" key="1">
    <source>
        <dbReference type="SAM" id="MobiDB-lite"/>
    </source>
</evidence>
<dbReference type="Pfam" id="PF05773">
    <property type="entry name" value="RWD"/>
    <property type="match status" value="1"/>
</dbReference>
<dbReference type="CDD" id="cd23816">
    <property type="entry name" value="RWD_RWDD1"/>
    <property type="match status" value="1"/>
</dbReference>
<proteinExistence type="predicted"/>
<evidence type="ECO:0000313" key="3">
    <source>
        <dbReference type="Ensembl" id="ENSRFEP00010011645.1"/>
    </source>
</evidence>
<sequence>MTDHPKEQCNELEAPESIYPFIVLSENPHGFTVTVTSEAGENDKTVQTTLKFTYSEKHPDEAPFYELFPQENLEDNDVSGILKLLALQAEENLGMVMTFNSEDLLGSASIGPPNPNDPRGADK</sequence>
<dbReference type="GeneTree" id="ENSGT00390000009168"/>
<dbReference type="OMA" id="MVMIFTP"/>
<dbReference type="InterPro" id="IPR006575">
    <property type="entry name" value="RWD_dom"/>
</dbReference>
<reference evidence="3" key="4">
    <citation type="submission" date="2025-08" db="UniProtKB">
        <authorList>
            <consortium name="Ensembl"/>
        </authorList>
    </citation>
    <scope>IDENTIFICATION</scope>
</reference>